<gene>
    <name evidence="1" type="ORF">AFUS01_LOCUS31128</name>
</gene>
<dbReference type="Proteomes" id="UP000708208">
    <property type="component" value="Unassembled WGS sequence"/>
</dbReference>
<name>A0A8J2KMP8_9HEXA</name>
<dbReference type="EMBL" id="CAJVCH010489162">
    <property type="protein sequence ID" value="CAG7820756.1"/>
    <property type="molecule type" value="Genomic_DNA"/>
</dbReference>
<feature type="non-terminal residue" evidence="1">
    <location>
        <position position="1"/>
    </location>
</feature>
<evidence type="ECO:0000313" key="2">
    <source>
        <dbReference type="Proteomes" id="UP000708208"/>
    </source>
</evidence>
<protein>
    <submittedName>
        <fullName evidence="1">Uncharacterized protein</fullName>
    </submittedName>
</protein>
<organism evidence="1 2">
    <name type="scientific">Allacma fusca</name>
    <dbReference type="NCBI Taxonomy" id="39272"/>
    <lineage>
        <taxon>Eukaryota</taxon>
        <taxon>Metazoa</taxon>
        <taxon>Ecdysozoa</taxon>
        <taxon>Arthropoda</taxon>
        <taxon>Hexapoda</taxon>
        <taxon>Collembola</taxon>
        <taxon>Symphypleona</taxon>
        <taxon>Sminthuridae</taxon>
        <taxon>Allacma</taxon>
    </lineage>
</organism>
<reference evidence="1" key="1">
    <citation type="submission" date="2021-06" db="EMBL/GenBank/DDBJ databases">
        <authorList>
            <person name="Hodson N. C."/>
            <person name="Mongue J. A."/>
            <person name="Jaron S. K."/>
        </authorList>
    </citation>
    <scope>NUCLEOTIDE SEQUENCE</scope>
</reference>
<sequence length="33" mass="3897">MGQIRATQQFQQLKPKYSFYGKSILVLQTVYCQ</sequence>
<dbReference type="AlphaFoldDB" id="A0A8J2KMP8"/>
<comment type="caution">
    <text evidence="1">The sequence shown here is derived from an EMBL/GenBank/DDBJ whole genome shotgun (WGS) entry which is preliminary data.</text>
</comment>
<evidence type="ECO:0000313" key="1">
    <source>
        <dbReference type="EMBL" id="CAG7820756.1"/>
    </source>
</evidence>
<accession>A0A8J2KMP8</accession>
<keyword evidence="2" id="KW-1185">Reference proteome</keyword>
<proteinExistence type="predicted"/>